<dbReference type="NCBIfam" id="TIGR02985">
    <property type="entry name" value="Sig70_bacteroi1"/>
    <property type="match status" value="1"/>
</dbReference>
<dbReference type="InterPro" id="IPR036388">
    <property type="entry name" value="WH-like_DNA-bd_sf"/>
</dbReference>
<sequence length="200" mass="23291">MPMLKIPHNEKKLLFRLSAGDPGAFRTVFETYWDHVYGAALALVKSPAVAEDIAQDIFTQLWERRANLPGIQNFKAYLYTLAKNRILDRFRHLSTQQQYRKHIYNYMNECDTERVDELAEARDIQRILENAIQSLPPQQQRAFKLSRFNGLNHDEIAQAMGVSKVTIKSYIVQAISTLRKVLAKQPVPFWLPLFLLQKFL</sequence>
<dbReference type="InterPro" id="IPR014327">
    <property type="entry name" value="RNA_pol_sigma70_bacteroid"/>
</dbReference>
<reference evidence="7 8" key="1">
    <citation type="submission" date="2017-10" db="EMBL/GenBank/DDBJ databases">
        <title>Paenichitinophaga pekingensis gen. nov., sp. nov., isolated from activated sludge.</title>
        <authorList>
            <person name="Jin D."/>
            <person name="Kong X."/>
            <person name="Deng Y."/>
            <person name="Bai Z."/>
        </authorList>
    </citation>
    <scope>NUCLEOTIDE SEQUENCE [LARGE SCALE GENOMIC DNA]</scope>
    <source>
        <strain evidence="7 8">13</strain>
    </source>
</reference>
<dbReference type="InterPro" id="IPR013324">
    <property type="entry name" value="RNA_pol_sigma_r3/r4-like"/>
</dbReference>
<accession>A0A291QXU2</accession>
<evidence type="ECO:0000256" key="1">
    <source>
        <dbReference type="ARBA" id="ARBA00010641"/>
    </source>
</evidence>
<dbReference type="GO" id="GO:0003677">
    <property type="term" value="F:DNA binding"/>
    <property type="evidence" value="ECO:0007669"/>
    <property type="project" value="InterPro"/>
</dbReference>
<dbReference type="NCBIfam" id="TIGR02937">
    <property type="entry name" value="sigma70-ECF"/>
    <property type="match status" value="1"/>
</dbReference>
<dbReference type="PANTHER" id="PTHR43133:SF46">
    <property type="entry name" value="RNA POLYMERASE SIGMA-70 FACTOR ECF SUBFAMILY"/>
    <property type="match status" value="1"/>
</dbReference>
<organism evidence="7 8">
    <name type="scientific">Chitinophaga caeni</name>
    <dbReference type="NCBI Taxonomy" id="2029983"/>
    <lineage>
        <taxon>Bacteria</taxon>
        <taxon>Pseudomonadati</taxon>
        <taxon>Bacteroidota</taxon>
        <taxon>Chitinophagia</taxon>
        <taxon>Chitinophagales</taxon>
        <taxon>Chitinophagaceae</taxon>
        <taxon>Chitinophaga</taxon>
    </lineage>
</organism>
<evidence type="ECO:0000313" key="8">
    <source>
        <dbReference type="Proteomes" id="UP000220133"/>
    </source>
</evidence>
<evidence type="ECO:0000313" key="7">
    <source>
        <dbReference type="EMBL" id="ATL48849.1"/>
    </source>
</evidence>
<dbReference type="CDD" id="cd06171">
    <property type="entry name" value="Sigma70_r4"/>
    <property type="match status" value="1"/>
</dbReference>
<feature type="domain" description="RNA polymerase sigma-70 region 2" evidence="5">
    <location>
        <begin position="29"/>
        <end position="92"/>
    </location>
</feature>
<dbReference type="AlphaFoldDB" id="A0A291QXU2"/>
<dbReference type="Proteomes" id="UP000220133">
    <property type="component" value="Chromosome"/>
</dbReference>
<keyword evidence="3" id="KW-0731">Sigma factor</keyword>
<dbReference type="InterPro" id="IPR013325">
    <property type="entry name" value="RNA_pol_sigma_r2"/>
</dbReference>
<evidence type="ECO:0000256" key="2">
    <source>
        <dbReference type="ARBA" id="ARBA00023015"/>
    </source>
</evidence>
<dbReference type="Gene3D" id="1.10.1740.10">
    <property type="match status" value="1"/>
</dbReference>
<dbReference type="EMBL" id="CP023777">
    <property type="protein sequence ID" value="ATL48849.1"/>
    <property type="molecule type" value="Genomic_DNA"/>
</dbReference>
<evidence type="ECO:0000259" key="6">
    <source>
        <dbReference type="Pfam" id="PF08281"/>
    </source>
</evidence>
<evidence type="ECO:0008006" key="9">
    <source>
        <dbReference type="Google" id="ProtNLM"/>
    </source>
</evidence>
<feature type="domain" description="RNA polymerase sigma factor 70 region 4 type 2" evidence="6">
    <location>
        <begin position="126"/>
        <end position="176"/>
    </location>
</feature>
<keyword evidence="4" id="KW-0804">Transcription</keyword>
<keyword evidence="2" id="KW-0805">Transcription regulation</keyword>
<evidence type="ECO:0000256" key="3">
    <source>
        <dbReference type="ARBA" id="ARBA00023082"/>
    </source>
</evidence>
<proteinExistence type="inferred from homology"/>
<protein>
    <recommendedName>
        <fullName evidence="9">RNA polymerase sigma-70 factor</fullName>
    </recommendedName>
</protein>
<dbReference type="GO" id="GO:0016987">
    <property type="term" value="F:sigma factor activity"/>
    <property type="evidence" value="ECO:0007669"/>
    <property type="project" value="UniProtKB-KW"/>
</dbReference>
<dbReference type="GO" id="GO:0006352">
    <property type="term" value="P:DNA-templated transcription initiation"/>
    <property type="evidence" value="ECO:0007669"/>
    <property type="project" value="InterPro"/>
</dbReference>
<dbReference type="InterPro" id="IPR007627">
    <property type="entry name" value="RNA_pol_sigma70_r2"/>
</dbReference>
<keyword evidence="8" id="KW-1185">Reference proteome</keyword>
<dbReference type="KEGG" id="cbae:COR50_17695"/>
<dbReference type="Gene3D" id="1.10.10.10">
    <property type="entry name" value="Winged helix-like DNA-binding domain superfamily/Winged helix DNA-binding domain"/>
    <property type="match status" value="1"/>
</dbReference>
<evidence type="ECO:0000256" key="4">
    <source>
        <dbReference type="ARBA" id="ARBA00023163"/>
    </source>
</evidence>
<dbReference type="InterPro" id="IPR039425">
    <property type="entry name" value="RNA_pol_sigma-70-like"/>
</dbReference>
<dbReference type="Pfam" id="PF04542">
    <property type="entry name" value="Sigma70_r2"/>
    <property type="match status" value="1"/>
</dbReference>
<gene>
    <name evidence="7" type="ORF">COR50_17695</name>
</gene>
<dbReference type="Pfam" id="PF08281">
    <property type="entry name" value="Sigma70_r4_2"/>
    <property type="match status" value="1"/>
</dbReference>
<comment type="similarity">
    <text evidence="1">Belongs to the sigma-70 factor family. ECF subfamily.</text>
</comment>
<dbReference type="PANTHER" id="PTHR43133">
    <property type="entry name" value="RNA POLYMERASE ECF-TYPE SIGMA FACTO"/>
    <property type="match status" value="1"/>
</dbReference>
<evidence type="ECO:0000259" key="5">
    <source>
        <dbReference type="Pfam" id="PF04542"/>
    </source>
</evidence>
<dbReference type="InterPro" id="IPR014284">
    <property type="entry name" value="RNA_pol_sigma-70_dom"/>
</dbReference>
<dbReference type="SUPFAM" id="SSF88659">
    <property type="entry name" value="Sigma3 and sigma4 domains of RNA polymerase sigma factors"/>
    <property type="match status" value="1"/>
</dbReference>
<dbReference type="InterPro" id="IPR013249">
    <property type="entry name" value="RNA_pol_sigma70_r4_t2"/>
</dbReference>
<name>A0A291QXU2_9BACT</name>
<dbReference type="SUPFAM" id="SSF88946">
    <property type="entry name" value="Sigma2 domain of RNA polymerase sigma factors"/>
    <property type="match status" value="1"/>
</dbReference>